<dbReference type="PROSITE" id="PS50112">
    <property type="entry name" value="PAS"/>
    <property type="match status" value="1"/>
</dbReference>
<comment type="caution">
    <text evidence="10">The sequence shown here is derived from an EMBL/GenBank/DDBJ whole genome shotgun (WGS) entry which is preliminary data.</text>
</comment>
<accession>A0AAW2XMB9</accession>
<keyword evidence="5" id="KW-0157">Chromophore</keyword>
<evidence type="ECO:0000256" key="3">
    <source>
        <dbReference type="ARBA" id="ARBA00022630"/>
    </source>
</evidence>
<dbReference type="SUPFAM" id="SSF55785">
    <property type="entry name" value="PYP-like sensor domain (PAS domain)"/>
    <property type="match status" value="1"/>
</dbReference>
<keyword evidence="6" id="KW-0675">Receptor</keyword>
<organism evidence="10">
    <name type="scientific">Sesamum latifolium</name>
    <dbReference type="NCBI Taxonomy" id="2727402"/>
    <lineage>
        <taxon>Eukaryota</taxon>
        <taxon>Viridiplantae</taxon>
        <taxon>Streptophyta</taxon>
        <taxon>Embryophyta</taxon>
        <taxon>Tracheophyta</taxon>
        <taxon>Spermatophyta</taxon>
        <taxon>Magnoliopsida</taxon>
        <taxon>eudicotyledons</taxon>
        <taxon>Gunneridae</taxon>
        <taxon>Pentapetalae</taxon>
        <taxon>asterids</taxon>
        <taxon>lamiids</taxon>
        <taxon>Lamiales</taxon>
        <taxon>Pedaliaceae</taxon>
        <taxon>Sesamum</taxon>
    </lineage>
</organism>
<gene>
    <name evidence="10" type="ORF">Slati_0868400</name>
</gene>
<evidence type="ECO:0000313" key="10">
    <source>
        <dbReference type="EMBL" id="KAL0455292.1"/>
    </source>
</evidence>
<evidence type="ECO:0000256" key="6">
    <source>
        <dbReference type="ARBA" id="ARBA00023170"/>
    </source>
</evidence>
<sequence length="473" mass="52422">MESSSKDQRRSIDVFEPSVTRNAGLPAGTRRGDGNDVQVLSVQGEPAGNQTGSLAGNSRRTEDDDNMKKRIEMEASIAQRTAEWGLMVRTDVGEGSFHAIGMRASDLSGEGERSKNSLERSSVGSARISEESSVGSDFPRVSQEIKDALATLQQTFVVSDATKPDCPIVYASSGFFTMTGYTSKEVIGKNCRFLQGPDTDQDEVAKIRNAARTGTSYCGRLLNYKKDGTPFWNLLTITPIKDDKGRTIKFIGMQVEVSKFTEGVNDKALRPNGLPKSLIRYDASKEVALDSITEVVQTLKDPRSHKRSQSHDTVAMTEYEKLDYMLPGPAVMENKGTPRRQTTELGSKFNLSHSGSQQDTSNKSSKSTRMSVEGLKRRSSSNAGTNENQQVMGPEILMTKDIQRTNSWERAERERDIRQGFDLATTLERIEKNFVITDPRLPDNPIGELQYFIGVQLDGSDHIEPLKNRSREN</sequence>
<protein>
    <submittedName>
        <fullName evidence="10">Phototropin-2</fullName>
    </submittedName>
</protein>
<dbReference type="GO" id="GO:0009637">
    <property type="term" value="P:response to blue light"/>
    <property type="evidence" value="ECO:0007669"/>
    <property type="project" value="UniProtKB-ARBA"/>
</dbReference>
<evidence type="ECO:0000256" key="2">
    <source>
        <dbReference type="ARBA" id="ARBA00022606"/>
    </source>
</evidence>
<reference evidence="10" key="2">
    <citation type="journal article" date="2024" name="Plant">
        <title>Genomic evolution and insights into agronomic trait innovations of Sesamum species.</title>
        <authorList>
            <person name="Miao H."/>
            <person name="Wang L."/>
            <person name="Qu L."/>
            <person name="Liu H."/>
            <person name="Sun Y."/>
            <person name="Le M."/>
            <person name="Wang Q."/>
            <person name="Wei S."/>
            <person name="Zheng Y."/>
            <person name="Lin W."/>
            <person name="Duan Y."/>
            <person name="Cao H."/>
            <person name="Xiong S."/>
            <person name="Wang X."/>
            <person name="Wei L."/>
            <person name="Li C."/>
            <person name="Ma Q."/>
            <person name="Ju M."/>
            <person name="Zhao R."/>
            <person name="Li G."/>
            <person name="Mu C."/>
            <person name="Tian Q."/>
            <person name="Mei H."/>
            <person name="Zhang T."/>
            <person name="Gao T."/>
            <person name="Zhang H."/>
        </authorList>
    </citation>
    <scope>NUCLEOTIDE SEQUENCE</scope>
    <source>
        <strain evidence="10">KEN1</strain>
    </source>
</reference>
<evidence type="ECO:0000256" key="7">
    <source>
        <dbReference type="SAM" id="MobiDB-lite"/>
    </source>
</evidence>
<dbReference type="EMBL" id="JACGWN010000003">
    <property type="protein sequence ID" value="KAL0455292.1"/>
    <property type="molecule type" value="Genomic_DNA"/>
</dbReference>
<feature type="region of interest" description="Disordered" evidence="7">
    <location>
        <begin position="347"/>
        <end position="391"/>
    </location>
</feature>
<dbReference type="InterPro" id="IPR000700">
    <property type="entry name" value="PAS-assoc_C"/>
</dbReference>
<dbReference type="GO" id="GO:0009881">
    <property type="term" value="F:photoreceptor activity"/>
    <property type="evidence" value="ECO:0007669"/>
    <property type="project" value="UniProtKB-KW"/>
</dbReference>
<dbReference type="NCBIfam" id="TIGR00229">
    <property type="entry name" value="sensory_box"/>
    <property type="match status" value="1"/>
</dbReference>
<dbReference type="PANTHER" id="PTHR47429">
    <property type="entry name" value="PROTEIN TWIN LOV 1"/>
    <property type="match status" value="1"/>
</dbReference>
<keyword evidence="2" id="KW-0716">Sensory transduction</keyword>
<feature type="compositionally biased region" description="Polar residues" evidence="7">
    <location>
        <begin position="380"/>
        <end position="391"/>
    </location>
</feature>
<dbReference type="InterPro" id="IPR035965">
    <property type="entry name" value="PAS-like_dom_sf"/>
</dbReference>
<feature type="domain" description="PAS" evidence="8">
    <location>
        <begin position="141"/>
        <end position="214"/>
    </location>
</feature>
<evidence type="ECO:0000259" key="8">
    <source>
        <dbReference type="PROSITE" id="PS50112"/>
    </source>
</evidence>
<dbReference type="InterPro" id="IPR001610">
    <property type="entry name" value="PAC"/>
</dbReference>
<feature type="compositionally biased region" description="Polar residues" evidence="7">
    <location>
        <begin position="347"/>
        <end position="370"/>
    </location>
</feature>
<evidence type="ECO:0000256" key="4">
    <source>
        <dbReference type="ARBA" id="ARBA00022643"/>
    </source>
</evidence>
<dbReference type="Gene3D" id="3.30.450.20">
    <property type="entry name" value="PAS domain"/>
    <property type="match status" value="1"/>
</dbReference>
<dbReference type="SMART" id="SM00086">
    <property type="entry name" value="PAC"/>
    <property type="match status" value="1"/>
</dbReference>
<proteinExistence type="predicted"/>
<feature type="region of interest" description="Disordered" evidence="7">
    <location>
        <begin position="104"/>
        <end position="135"/>
    </location>
</feature>
<name>A0AAW2XMB9_9LAMI</name>
<dbReference type="PANTHER" id="PTHR47429:SF8">
    <property type="entry name" value="PHOTOTROPIN-1-LIKE"/>
    <property type="match status" value="1"/>
</dbReference>
<dbReference type="InterPro" id="IPR000014">
    <property type="entry name" value="PAS"/>
</dbReference>
<dbReference type="PROSITE" id="PS50113">
    <property type="entry name" value="PAC"/>
    <property type="match status" value="1"/>
</dbReference>
<keyword evidence="1" id="KW-0600">Photoreceptor protein</keyword>
<feature type="region of interest" description="Disordered" evidence="7">
    <location>
        <begin position="1"/>
        <end position="67"/>
    </location>
</feature>
<feature type="domain" description="PAC" evidence="9">
    <location>
        <begin position="215"/>
        <end position="269"/>
    </location>
</feature>
<reference evidence="10" key="1">
    <citation type="submission" date="2020-06" db="EMBL/GenBank/DDBJ databases">
        <authorList>
            <person name="Li T."/>
            <person name="Hu X."/>
            <person name="Zhang T."/>
            <person name="Song X."/>
            <person name="Zhang H."/>
            <person name="Dai N."/>
            <person name="Sheng W."/>
            <person name="Hou X."/>
            <person name="Wei L."/>
        </authorList>
    </citation>
    <scope>NUCLEOTIDE SEQUENCE</scope>
    <source>
        <strain evidence="10">KEN1</strain>
        <tissue evidence="10">Leaf</tissue>
    </source>
</reference>
<dbReference type="Pfam" id="PF13426">
    <property type="entry name" value="PAS_9"/>
    <property type="match status" value="1"/>
</dbReference>
<evidence type="ECO:0000256" key="1">
    <source>
        <dbReference type="ARBA" id="ARBA00022543"/>
    </source>
</evidence>
<evidence type="ECO:0000259" key="9">
    <source>
        <dbReference type="PROSITE" id="PS50113"/>
    </source>
</evidence>
<evidence type="ECO:0000256" key="5">
    <source>
        <dbReference type="ARBA" id="ARBA00022991"/>
    </source>
</evidence>
<keyword evidence="4" id="KW-0288">FMN</keyword>
<dbReference type="AlphaFoldDB" id="A0AAW2XMB9"/>
<feature type="compositionally biased region" description="Basic and acidic residues" evidence="7">
    <location>
        <begin position="1"/>
        <end position="13"/>
    </location>
</feature>
<keyword evidence="3" id="KW-0285">Flavoprotein</keyword>
<dbReference type="FunFam" id="3.30.450.20:FF:000036">
    <property type="entry name" value="Putative LOV domain-containing protein"/>
    <property type="match status" value="1"/>
</dbReference>
<dbReference type="GO" id="GO:0005634">
    <property type="term" value="C:nucleus"/>
    <property type="evidence" value="ECO:0007669"/>
    <property type="project" value="TreeGrafter"/>
</dbReference>
<feature type="compositionally biased region" description="Polar residues" evidence="7">
    <location>
        <begin position="48"/>
        <end position="58"/>
    </location>
</feature>
<dbReference type="CDD" id="cd00130">
    <property type="entry name" value="PAS"/>
    <property type="match status" value="1"/>
</dbReference>